<feature type="compositionally biased region" description="Pro residues" evidence="7">
    <location>
        <begin position="45"/>
        <end position="57"/>
    </location>
</feature>
<evidence type="ECO:0000256" key="4">
    <source>
        <dbReference type="ARBA" id="ARBA00023228"/>
    </source>
</evidence>
<dbReference type="GO" id="GO:0032008">
    <property type="term" value="P:positive regulation of TOR signaling"/>
    <property type="evidence" value="ECO:0007669"/>
    <property type="project" value="InterPro"/>
</dbReference>
<evidence type="ECO:0000256" key="3">
    <source>
        <dbReference type="ARBA" id="ARBA00016098"/>
    </source>
</evidence>
<evidence type="ECO:0000256" key="6">
    <source>
        <dbReference type="ARBA" id="ARBA00045571"/>
    </source>
</evidence>
<evidence type="ECO:0000256" key="5">
    <source>
        <dbReference type="ARBA" id="ARBA00032690"/>
    </source>
</evidence>
<keyword evidence="9" id="KW-1185">Reference proteome</keyword>
<proteinExistence type="inferred from homology"/>
<dbReference type="GO" id="GO:0005764">
    <property type="term" value="C:lysosome"/>
    <property type="evidence" value="ECO:0007669"/>
    <property type="project" value="UniProtKB-SubCell"/>
</dbReference>
<name>A0A8B9EFV3_ANSCY</name>
<accession>A0A8B9EFV3</accession>
<evidence type="ECO:0000256" key="1">
    <source>
        <dbReference type="ARBA" id="ARBA00004371"/>
    </source>
</evidence>
<dbReference type="AlphaFoldDB" id="A0A8B9EFV3"/>
<dbReference type="GO" id="GO:0071986">
    <property type="term" value="C:Ragulator complex"/>
    <property type="evidence" value="ECO:0007669"/>
    <property type="project" value="InterPro"/>
</dbReference>
<comment type="similarity">
    <text evidence="2">Belongs to the LAMTOR4 family.</text>
</comment>
<dbReference type="GO" id="GO:0005085">
    <property type="term" value="F:guanyl-nucleotide exchange factor activity"/>
    <property type="evidence" value="ECO:0007669"/>
    <property type="project" value="TreeGrafter"/>
</dbReference>
<dbReference type="Proteomes" id="UP000694521">
    <property type="component" value="Unplaced"/>
</dbReference>
<evidence type="ECO:0000313" key="9">
    <source>
        <dbReference type="Proteomes" id="UP000694521"/>
    </source>
</evidence>
<dbReference type="GO" id="GO:0071230">
    <property type="term" value="P:cellular response to amino acid stimulus"/>
    <property type="evidence" value="ECO:0007669"/>
    <property type="project" value="InterPro"/>
</dbReference>
<protein>
    <recommendedName>
        <fullName evidence="3">Ragulator complex protein LAMTOR4</fullName>
    </recommendedName>
    <alternativeName>
        <fullName evidence="5">Late endosomal/lysosomal adaptor and MAPK and MTOR activator 4</fullName>
    </alternativeName>
</protein>
<gene>
    <name evidence="8" type="primary">LAMTOR4</name>
</gene>
<dbReference type="PANTHER" id="PTHR33967">
    <property type="entry name" value="RAGULATOR COMPLEX PROTEIN LAMTOR4"/>
    <property type="match status" value="1"/>
</dbReference>
<dbReference type="PANTHER" id="PTHR33967:SF1">
    <property type="entry name" value="RAGULATOR COMPLEX PROTEIN LAMTOR4"/>
    <property type="match status" value="1"/>
</dbReference>
<sequence>MGVPEPRRGGTLMPGPHGGGTPIPAAHGRGTAIPEAHGEGGTPLPGAPRGPAPPPSRRLPAARRHLGSAAAPPGPGRGKATGSHRPRAPRRFPAAANAAHYRPARTCVAAAAGRALRMRKAPRREGRGSAAHAQWLHRCSLRGARFWPCRGLGVATPEPSGTPPGLCGKLRGPRDKTTALTQGLERVPDQLGYLVICDGAVLASAGDLENDERTATVLAGLVATACGLRLPRGHQPPFRRLSVVFGDHSLLVTASAQKLFVVKRQNRAQEPATA</sequence>
<reference evidence="8" key="1">
    <citation type="submission" date="2025-08" db="UniProtKB">
        <authorList>
            <consortium name="Ensembl"/>
        </authorList>
    </citation>
    <scope>IDENTIFICATION</scope>
</reference>
<reference evidence="8" key="2">
    <citation type="submission" date="2025-09" db="UniProtKB">
        <authorList>
            <consortium name="Ensembl"/>
        </authorList>
    </citation>
    <scope>IDENTIFICATION</scope>
</reference>
<keyword evidence="4" id="KW-0458">Lysosome</keyword>
<evidence type="ECO:0000256" key="7">
    <source>
        <dbReference type="SAM" id="MobiDB-lite"/>
    </source>
</evidence>
<organism evidence="8 9">
    <name type="scientific">Anser cygnoides</name>
    <name type="common">Swan goose</name>
    <dbReference type="NCBI Taxonomy" id="8845"/>
    <lineage>
        <taxon>Eukaryota</taxon>
        <taxon>Metazoa</taxon>
        <taxon>Chordata</taxon>
        <taxon>Craniata</taxon>
        <taxon>Vertebrata</taxon>
        <taxon>Euteleostomi</taxon>
        <taxon>Archelosauria</taxon>
        <taxon>Archosauria</taxon>
        <taxon>Dinosauria</taxon>
        <taxon>Saurischia</taxon>
        <taxon>Theropoda</taxon>
        <taxon>Coelurosauria</taxon>
        <taxon>Aves</taxon>
        <taxon>Neognathae</taxon>
        <taxon>Galloanserae</taxon>
        <taxon>Anseriformes</taxon>
        <taxon>Anatidae</taxon>
        <taxon>Anserinae</taxon>
        <taxon>Anser</taxon>
    </lineage>
</organism>
<dbReference type="Ensembl" id="ENSACDT00005025088.1">
    <property type="protein sequence ID" value="ENSACDP00005020974.1"/>
    <property type="gene ID" value="ENSACDG00005015192.1"/>
</dbReference>
<comment type="function">
    <text evidence="6">As part of the Ragulator complex it is involved in amino acid sensing and activation of mTORC1, a signaling complex promoting cell growth in response to growth factors, energy levels, and amino acids. Activated by amino acids through a mechanism involving the lysosomal V-ATPase, the Ragulator plays a dual role for the small GTPases Rag (RagA/RRAGA, RagB/RRAGB, RagC/RRAGC and/or RagD/RRAGD): it (1) acts as a guanine nucleotide exchange factor (GEF), activating the small GTPases Rag and (2) mediates recruitment of Rag GTPases to the lysosome membrane. Activated Ragulator and Rag GTPases function as a scaffold recruiting mTORC1 to lysosomes where it is in turn activated.</text>
</comment>
<comment type="subcellular location">
    <subcellularLocation>
        <location evidence="1">Lysosome</location>
    </subcellularLocation>
</comment>
<evidence type="ECO:0000256" key="2">
    <source>
        <dbReference type="ARBA" id="ARBA00010627"/>
    </source>
</evidence>
<evidence type="ECO:0000313" key="8">
    <source>
        <dbReference type="Ensembl" id="ENSACDP00005020974.1"/>
    </source>
</evidence>
<dbReference type="InterPro" id="IPR034601">
    <property type="entry name" value="LAMTOR4"/>
</dbReference>
<feature type="region of interest" description="Disordered" evidence="7">
    <location>
        <begin position="1"/>
        <end position="89"/>
    </location>
</feature>